<accession>A0A0F9MRY7</accession>
<dbReference type="AlphaFoldDB" id="A0A0F9MRY7"/>
<protein>
    <submittedName>
        <fullName evidence="1">Uncharacterized protein</fullName>
    </submittedName>
</protein>
<name>A0A0F9MRY7_9ZZZZ</name>
<reference evidence="1" key="1">
    <citation type="journal article" date="2015" name="Nature">
        <title>Complex archaea that bridge the gap between prokaryotes and eukaryotes.</title>
        <authorList>
            <person name="Spang A."/>
            <person name="Saw J.H."/>
            <person name="Jorgensen S.L."/>
            <person name="Zaremba-Niedzwiedzka K."/>
            <person name="Martijn J."/>
            <person name="Lind A.E."/>
            <person name="van Eijk R."/>
            <person name="Schleper C."/>
            <person name="Guy L."/>
            <person name="Ettema T.J."/>
        </authorList>
    </citation>
    <scope>NUCLEOTIDE SEQUENCE</scope>
</reference>
<organism evidence="1">
    <name type="scientific">marine sediment metagenome</name>
    <dbReference type="NCBI Taxonomy" id="412755"/>
    <lineage>
        <taxon>unclassified sequences</taxon>
        <taxon>metagenomes</taxon>
        <taxon>ecological metagenomes</taxon>
    </lineage>
</organism>
<comment type="caution">
    <text evidence="1">The sequence shown here is derived from an EMBL/GenBank/DDBJ whole genome shotgun (WGS) entry which is preliminary data.</text>
</comment>
<dbReference type="EMBL" id="LAZR01009546">
    <property type="protein sequence ID" value="KKM71977.1"/>
    <property type="molecule type" value="Genomic_DNA"/>
</dbReference>
<gene>
    <name evidence="1" type="ORF">LCGC14_1425140</name>
</gene>
<proteinExistence type="predicted"/>
<evidence type="ECO:0000313" key="1">
    <source>
        <dbReference type="EMBL" id="KKM71977.1"/>
    </source>
</evidence>
<sequence>MAIDLTGYVRKTTKVKIGSEEFIFVELNLADMAEFRAHVKDKRRKINDERRKRLIADAAKIGGIDPAELLKITDTPVTEEEFQAESETIEGLGHLAYLSLKYKHPGIALNQVMQLITPNVLDKVTDAMFPELDLPKDSTSKTKKKKQSRK</sequence>